<evidence type="ECO:0000256" key="1">
    <source>
        <dbReference type="ARBA" id="ARBA00022679"/>
    </source>
</evidence>
<dbReference type="Gene3D" id="3.40.47.10">
    <property type="match status" value="2"/>
</dbReference>
<dbReference type="Pfam" id="PF00195">
    <property type="entry name" value="Chal_sti_synt_N"/>
    <property type="match status" value="1"/>
</dbReference>
<evidence type="ECO:0000313" key="4">
    <source>
        <dbReference type="Proteomes" id="UP001432209"/>
    </source>
</evidence>
<dbReference type="InterPro" id="IPR001099">
    <property type="entry name" value="Chalcone/stilbene_synt_N"/>
</dbReference>
<dbReference type="RefSeq" id="WP_329075178.1">
    <property type="nucleotide sequence ID" value="NZ_CP109495.1"/>
</dbReference>
<evidence type="ECO:0000313" key="3">
    <source>
        <dbReference type="EMBL" id="WUX51514.1"/>
    </source>
</evidence>
<organism evidence="3 4">
    <name type="scientific">Streptomyces niveus</name>
    <name type="common">Streptomyces spheroides</name>
    <dbReference type="NCBI Taxonomy" id="193462"/>
    <lineage>
        <taxon>Bacteria</taxon>
        <taxon>Bacillati</taxon>
        <taxon>Actinomycetota</taxon>
        <taxon>Actinomycetes</taxon>
        <taxon>Kitasatosporales</taxon>
        <taxon>Streptomycetaceae</taxon>
        <taxon>Streptomyces</taxon>
    </lineage>
</organism>
<dbReference type="InterPro" id="IPR016039">
    <property type="entry name" value="Thiolase-like"/>
</dbReference>
<protein>
    <submittedName>
        <fullName evidence="3">PhlD</fullName>
    </submittedName>
</protein>
<dbReference type="InterPro" id="IPR011141">
    <property type="entry name" value="Polyketide_synthase_type-III"/>
</dbReference>
<dbReference type="SUPFAM" id="SSF53901">
    <property type="entry name" value="Thiolase-like"/>
    <property type="match status" value="2"/>
</dbReference>
<sequence>MTVVVSRPVVRTAPYWVSTEEIAGDLRGRHPAHPKLALWLRMLGHTGVRTRPWIAPLAETGARTGVGDRSRAAYEGARLLAVDAARESLRGAGLAPGDVDCLVTTHTTSWTVPGMDVDLIRLLGLRPDVSRMGFATVACAGGAHALVQAARFVRAHPGSRVLVVAAEALSTLYHPRTLTLQTVLYGGLFGDAGGAAVVSEAGAGAEVGPLEVAGTWEFVLPDSQDAYWGVIDEAGLFFDSGPDAKKAAGRVLPHLAKWLDGRPVDWAAVHPGGPGIIRGTLDGLGLDPETGGTHSLASLARGNLGGVALLDVLARTVDAGIPGGDGVAVAFGPGFTTTALRLRAVAGAAAPAAAPAP</sequence>
<gene>
    <name evidence="3" type="ORF">OG442_08190</name>
</gene>
<dbReference type="PANTHER" id="PTHR11877:SF46">
    <property type="entry name" value="TYPE III POLYKETIDE SYNTHASE A"/>
    <property type="match status" value="1"/>
</dbReference>
<dbReference type="Proteomes" id="UP001432209">
    <property type="component" value="Chromosome"/>
</dbReference>
<keyword evidence="1" id="KW-0808">Transferase</keyword>
<evidence type="ECO:0000259" key="2">
    <source>
        <dbReference type="Pfam" id="PF00195"/>
    </source>
</evidence>
<keyword evidence="4" id="KW-1185">Reference proteome</keyword>
<accession>A0ABZ2A259</accession>
<dbReference type="EMBL" id="CP109495">
    <property type="protein sequence ID" value="WUX51514.1"/>
    <property type="molecule type" value="Genomic_DNA"/>
</dbReference>
<proteinExistence type="predicted"/>
<reference evidence="3" key="1">
    <citation type="submission" date="2022-10" db="EMBL/GenBank/DDBJ databases">
        <title>The complete genomes of actinobacterial strains from the NBC collection.</title>
        <authorList>
            <person name="Joergensen T.S."/>
            <person name="Alvarez Arevalo M."/>
            <person name="Sterndorff E.B."/>
            <person name="Faurdal D."/>
            <person name="Vuksanovic O."/>
            <person name="Mourched A.-S."/>
            <person name="Charusanti P."/>
            <person name="Shaw S."/>
            <person name="Blin K."/>
            <person name="Weber T."/>
        </authorList>
    </citation>
    <scope>NUCLEOTIDE SEQUENCE</scope>
    <source>
        <strain evidence="3">NBC_01432</strain>
    </source>
</reference>
<feature type="domain" description="Chalcone/stilbene synthase N-terminal" evidence="2">
    <location>
        <begin position="67"/>
        <end position="198"/>
    </location>
</feature>
<dbReference type="PIRSF" id="PIRSF000451">
    <property type="entry name" value="PKS_III"/>
    <property type="match status" value="1"/>
</dbReference>
<dbReference type="PANTHER" id="PTHR11877">
    <property type="entry name" value="HYDROXYMETHYLGLUTARYL-COA SYNTHASE"/>
    <property type="match status" value="1"/>
</dbReference>
<name>A0ABZ2A259_STRNV</name>